<evidence type="ECO:0000313" key="1">
    <source>
        <dbReference type="EMBL" id="OCR90240.1"/>
    </source>
</evidence>
<dbReference type="RefSeq" id="WP_058909155.1">
    <property type="nucleotide sequence ID" value="NZ_JAAOXI010000010.1"/>
</dbReference>
<gene>
    <name evidence="1" type="ORF">CFT12S02225_07685</name>
</gene>
<organism evidence="1 2">
    <name type="scientific">Campylobacter fetus subsp. testudinum</name>
    <dbReference type="NCBI Taxonomy" id="1507806"/>
    <lineage>
        <taxon>Bacteria</taxon>
        <taxon>Pseudomonadati</taxon>
        <taxon>Campylobacterota</taxon>
        <taxon>Epsilonproteobacteria</taxon>
        <taxon>Campylobacterales</taxon>
        <taxon>Campylobacteraceae</taxon>
        <taxon>Campylobacter</taxon>
    </lineage>
</organism>
<dbReference type="Proteomes" id="UP000093100">
    <property type="component" value="Unassembled WGS sequence"/>
</dbReference>
<sequence length="71" mass="8066">MTNLTDFLLKHGYKVNESKDGKIITAFRRGRVIKGLQADFSDAHYDDFYGVITRKCDGKIVDSVNPSIIWS</sequence>
<comment type="caution">
    <text evidence="1">The sequence shown here is derived from an EMBL/GenBank/DDBJ whole genome shotgun (WGS) entry which is preliminary data.</text>
</comment>
<name>A0AAX0H9N6_CAMFE</name>
<accession>A0AAX0H9N6</accession>
<reference evidence="1 2" key="1">
    <citation type="journal article" date="2016" name="Genome Biol. Evol.">
        <title>Comparative Genomics of Campylobacter fetus from Reptiles and Mammals Reveals Divergent Evolution in Host-Associated Lineages.</title>
        <authorList>
            <person name="Gilbert M.J."/>
            <person name="Miller W.G."/>
            <person name="Yee E."/>
            <person name="Zomer A.L."/>
            <person name="van der Graaf-van Bloois L."/>
            <person name="Fitzgerald C."/>
            <person name="Forbes K.J."/>
            <person name="Meric G."/>
            <person name="Sheppard S.K."/>
            <person name="Wagenaar J.A."/>
            <person name="Duim B."/>
        </authorList>
    </citation>
    <scope>NUCLEOTIDE SEQUENCE [LARGE SCALE GENOMIC DNA]</scope>
    <source>
        <strain evidence="1 2">12S02225-3</strain>
    </source>
</reference>
<dbReference type="EMBL" id="LFLK01000008">
    <property type="protein sequence ID" value="OCR90240.1"/>
    <property type="molecule type" value="Genomic_DNA"/>
</dbReference>
<protein>
    <submittedName>
        <fullName evidence="1">Uncharacterized protein</fullName>
    </submittedName>
</protein>
<evidence type="ECO:0000313" key="2">
    <source>
        <dbReference type="Proteomes" id="UP000093100"/>
    </source>
</evidence>
<dbReference type="AlphaFoldDB" id="A0AAX0H9N6"/>
<proteinExistence type="predicted"/>